<dbReference type="NCBIfam" id="TIGR03882">
    <property type="entry name" value="cyclo_dehyd_2"/>
    <property type="match status" value="1"/>
</dbReference>
<reference evidence="4" key="1">
    <citation type="journal article" date="2019" name="Int. J. Syst. Evol. Microbiol.">
        <title>The Global Catalogue of Microorganisms (GCM) 10K type strain sequencing project: providing services to taxonomists for standard genome sequencing and annotation.</title>
        <authorList>
            <consortium name="The Broad Institute Genomics Platform"/>
            <consortium name="The Broad Institute Genome Sequencing Center for Infectious Disease"/>
            <person name="Wu L."/>
            <person name="Ma J."/>
        </authorList>
    </citation>
    <scope>NUCLEOTIDE SEQUENCE [LARGE SCALE GENOMIC DNA]</scope>
    <source>
        <strain evidence="4">JCM 18410</strain>
    </source>
</reference>
<feature type="domain" description="THIF-type NAD/FAD binding fold" evidence="2">
    <location>
        <begin position="131"/>
        <end position="357"/>
    </location>
</feature>
<feature type="compositionally biased region" description="Basic and acidic residues" evidence="1">
    <location>
        <begin position="181"/>
        <end position="201"/>
    </location>
</feature>
<proteinExistence type="predicted"/>
<feature type="compositionally biased region" description="Low complexity" evidence="1">
    <location>
        <begin position="389"/>
        <end position="405"/>
    </location>
</feature>
<evidence type="ECO:0000313" key="4">
    <source>
        <dbReference type="Proteomes" id="UP001500124"/>
    </source>
</evidence>
<accession>A0ABP9JUM4</accession>
<dbReference type="Pfam" id="PF00899">
    <property type="entry name" value="ThiF"/>
    <property type="match status" value="1"/>
</dbReference>
<dbReference type="InterPro" id="IPR000594">
    <property type="entry name" value="ThiF_NAD_FAD-bd"/>
</dbReference>
<dbReference type="InterPro" id="IPR022291">
    <property type="entry name" value="Bacteriocin_synth_cyclodeHase"/>
</dbReference>
<dbReference type="InterPro" id="IPR035985">
    <property type="entry name" value="Ubiquitin-activating_enz"/>
</dbReference>
<comment type="caution">
    <text evidence="3">The sequence shown here is derived from an EMBL/GenBank/DDBJ whole genome shotgun (WGS) entry which is preliminary data.</text>
</comment>
<evidence type="ECO:0000256" key="1">
    <source>
        <dbReference type="SAM" id="MobiDB-lite"/>
    </source>
</evidence>
<dbReference type="SUPFAM" id="SSF69572">
    <property type="entry name" value="Activating enzymes of the ubiquitin-like proteins"/>
    <property type="match status" value="1"/>
</dbReference>
<evidence type="ECO:0000313" key="3">
    <source>
        <dbReference type="EMBL" id="GAA5042887.1"/>
    </source>
</evidence>
<evidence type="ECO:0000259" key="2">
    <source>
        <dbReference type="Pfam" id="PF00899"/>
    </source>
</evidence>
<dbReference type="Gene3D" id="3.40.50.720">
    <property type="entry name" value="NAD(P)-binding Rossmann-like Domain"/>
    <property type="match status" value="1"/>
</dbReference>
<protein>
    <submittedName>
        <fullName evidence="3">TOMM leader peptide-binding protein</fullName>
    </submittedName>
</protein>
<organism evidence="3 4">
    <name type="scientific">Streptomyces similanensis</name>
    <dbReference type="NCBI Taxonomy" id="1274988"/>
    <lineage>
        <taxon>Bacteria</taxon>
        <taxon>Bacillati</taxon>
        <taxon>Actinomycetota</taxon>
        <taxon>Actinomycetes</taxon>
        <taxon>Kitasatosporales</taxon>
        <taxon>Streptomycetaceae</taxon>
        <taxon>Streptomyces</taxon>
    </lineage>
</organism>
<name>A0ABP9JUM4_9ACTN</name>
<dbReference type="Proteomes" id="UP001500124">
    <property type="component" value="Unassembled WGS sequence"/>
</dbReference>
<dbReference type="EMBL" id="BAABKC010000006">
    <property type="protein sequence ID" value="GAA5042887.1"/>
    <property type="molecule type" value="Genomic_DNA"/>
</dbReference>
<dbReference type="RefSeq" id="WP_345666721.1">
    <property type="nucleotide sequence ID" value="NZ_BAABKC010000006.1"/>
</dbReference>
<feature type="region of interest" description="Disordered" evidence="1">
    <location>
        <begin position="361"/>
        <end position="405"/>
    </location>
</feature>
<sequence>MHPVVKPALRRGWRDLNTVQFGMTPAHALTLGPLDPATGGLLELLNGARGLPLLREEGRRTGLPDGQVDRLVRRLADAGLLDDARGGGPAAGALRQDKEVMDRLRPDLAALSLVARGPGEAVDRLAARRGLRVRVRGAGRVGAVLAALLSGAGVGEVDVLDGGRVEPWDVAPGGLPAEAVGERRSEAARRAVRRAAPDRTARRGHRTGSAGDEPGHGLVIIAPRDDLDVHAPDPATAASLIASGTPHLYAGVVEATGVVGPLVLPGQTSCAECLHRDRAERDGTWPRLVAQWRSGRARPVRPCDLALATTVAGLAAAHALAFLDGETPSSAGVRWEVSAPGLNWHGRPVWPHPDCPCGAAHGTVAEDTSKEGEPRATMAGQRPSPTPCRQAARAARPAGTWRAHV</sequence>
<gene>
    <name evidence="3" type="ORF">GCM10023336_04040</name>
</gene>
<keyword evidence="4" id="KW-1185">Reference proteome</keyword>
<feature type="region of interest" description="Disordered" evidence="1">
    <location>
        <begin position="181"/>
        <end position="217"/>
    </location>
</feature>